<comment type="similarity">
    <text evidence="1">Belongs to the WrbA family.</text>
</comment>
<dbReference type="NCBIfam" id="TIGR01755">
    <property type="entry name" value="flav_wrbA"/>
    <property type="match status" value="1"/>
</dbReference>
<evidence type="ECO:0000259" key="3">
    <source>
        <dbReference type="PROSITE" id="PS50902"/>
    </source>
</evidence>
<dbReference type="GO" id="GO:0003955">
    <property type="term" value="F:NAD(P)H dehydrogenase (quinone) activity"/>
    <property type="evidence" value="ECO:0007669"/>
    <property type="project" value="InterPro"/>
</dbReference>
<evidence type="ECO:0000313" key="6">
    <source>
        <dbReference type="Proteomes" id="UP000276741"/>
    </source>
</evidence>
<dbReference type="EMBL" id="AP018553">
    <property type="protein sequence ID" value="BBD73431.1"/>
    <property type="molecule type" value="Genomic_DNA"/>
</dbReference>
<dbReference type="InterPro" id="IPR010089">
    <property type="entry name" value="Flavoprotein_WrbA-like"/>
</dbReference>
<evidence type="ECO:0000256" key="1">
    <source>
        <dbReference type="ARBA" id="ARBA00006961"/>
    </source>
</evidence>
<evidence type="ECO:0000313" key="4">
    <source>
        <dbReference type="EMBL" id="BBD73431.1"/>
    </source>
</evidence>
<organism evidence="4 6">
    <name type="scientific">Sulfodiicoccus acidiphilus</name>
    <dbReference type="NCBI Taxonomy" id="1670455"/>
    <lineage>
        <taxon>Archaea</taxon>
        <taxon>Thermoproteota</taxon>
        <taxon>Thermoprotei</taxon>
        <taxon>Sulfolobales</taxon>
        <taxon>Sulfolobaceae</taxon>
        <taxon>Sulfodiicoccus</taxon>
    </lineage>
</organism>
<feature type="domain" description="Flavodoxin-like" evidence="3">
    <location>
        <begin position="6"/>
        <end position="189"/>
    </location>
</feature>
<dbReference type="SUPFAM" id="SSF52218">
    <property type="entry name" value="Flavoproteins"/>
    <property type="match status" value="1"/>
</dbReference>
<dbReference type="InterPro" id="IPR029039">
    <property type="entry name" value="Flavoprotein-like_sf"/>
</dbReference>
<dbReference type="Proteomes" id="UP000276741">
    <property type="component" value="Chromosome"/>
</dbReference>
<dbReference type="KEGG" id="sacd:HS1genome_1820"/>
<dbReference type="FunFam" id="3.40.50.360:FF:000001">
    <property type="entry name" value="NAD(P)H dehydrogenase (Quinone) FQR1-like"/>
    <property type="match status" value="1"/>
</dbReference>
<dbReference type="AlphaFoldDB" id="A0A348B5H9"/>
<dbReference type="GO" id="GO:0016020">
    <property type="term" value="C:membrane"/>
    <property type="evidence" value="ECO:0007669"/>
    <property type="project" value="TreeGrafter"/>
</dbReference>
<dbReference type="Gene3D" id="3.40.50.360">
    <property type="match status" value="1"/>
</dbReference>
<dbReference type="Proteomes" id="UP000616143">
    <property type="component" value="Unassembled WGS sequence"/>
</dbReference>
<name>A0A348B5H9_9CREN</name>
<dbReference type="Pfam" id="PF03358">
    <property type="entry name" value="FMN_red"/>
    <property type="match status" value="1"/>
</dbReference>
<dbReference type="InterPro" id="IPR005025">
    <property type="entry name" value="FMN_Rdtase-like_dom"/>
</dbReference>
<accession>A0A348B5H9</accession>
<dbReference type="EMBL" id="BMQS01000013">
    <property type="protein sequence ID" value="GGT98585.1"/>
    <property type="molecule type" value="Genomic_DNA"/>
</dbReference>
<dbReference type="PANTHER" id="PTHR30546:SF23">
    <property type="entry name" value="FLAVOPROTEIN-LIKE PROTEIN YCP4-RELATED"/>
    <property type="match status" value="1"/>
</dbReference>
<dbReference type="PANTHER" id="PTHR30546">
    <property type="entry name" value="FLAVODOXIN-RELATED PROTEIN WRBA-RELATED"/>
    <property type="match status" value="1"/>
</dbReference>
<proteinExistence type="inferred from homology"/>
<gene>
    <name evidence="5" type="ORF">GCM10007116_14990</name>
    <name evidence="4" type="ORF">HS1genome_1820</name>
</gene>
<comment type="similarity">
    <text evidence="2">Belongs to the SsuE family. Isf subfamily.</text>
</comment>
<dbReference type="NCBIfam" id="NF002999">
    <property type="entry name" value="PRK03767.1"/>
    <property type="match status" value="1"/>
</dbReference>
<evidence type="ECO:0000313" key="5">
    <source>
        <dbReference type="EMBL" id="GGT98585.1"/>
    </source>
</evidence>
<reference evidence="6" key="2">
    <citation type="submission" date="2018-04" db="EMBL/GenBank/DDBJ databases">
        <title>Complete genome sequence of Sulfodiicoccus acidiphilus strain HS-1.</title>
        <authorList>
            <person name="Sakai H.D."/>
            <person name="Kurosawa N."/>
        </authorList>
    </citation>
    <scope>NUCLEOTIDE SEQUENCE [LARGE SCALE GENOMIC DNA]</scope>
    <source>
        <strain evidence="6">HS-1</strain>
    </source>
</reference>
<evidence type="ECO:0000256" key="2">
    <source>
        <dbReference type="ARBA" id="ARBA00038292"/>
    </source>
</evidence>
<keyword evidence="6" id="KW-1185">Reference proteome</keyword>
<dbReference type="GO" id="GO:0010181">
    <property type="term" value="F:FMN binding"/>
    <property type="evidence" value="ECO:0007669"/>
    <property type="project" value="InterPro"/>
</dbReference>
<dbReference type="PROSITE" id="PS50902">
    <property type="entry name" value="FLAVODOXIN_LIKE"/>
    <property type="match status" value="1"/>
</dbReference>
<dbReference type="InterPro" id="IPR008254">
    <property type="entry name" value="Flavodoxin/NO_synth"/>
</dbReference>
<reference evidence="4" key="3">
    <citation type="journal article" date="2019" name="BMC Res. Notes">
        <title>Complete genome sequence of the Sulfodiicoccus acidiphilus strain HS-1T, the first crenarchaeon that lacks polB3, isolated from an acidic hot spring in Ohwaku-dani, Hakone, Japan.</title>
        <authorList>
            <person name="Sakai H.D."/>
            <person name="Kurosawa N."/>
        </authorList>
    </citation>
    <scope>NUCLEOTIDE SEQUENCE</scope>
    <source>
        <strain evidence="4">HS-1</strain>
    </source>
</reference>
<reference evidence="5" key="1">
    <citation type="journal article" date="2014" name="Int. J. Syst. Evol. Microbiol.">
        <title>Complete genome sequence of Corynebacterium casei LMG S-19264T (=DSM 44701T), isolated from a smear-ripened cheese.</title>
        <authorList>
            <consortium name="US DOE Joint Genome Institute (JGI-PGF)"/>
            <person name="Walter F."/>
            <person name="Albersmeier A."/>
            <person name="Kalinowski J."/>
            <person name="Ruckert C."/>
        </authorList>
    </citation>
    <scope>NUCLEOTIDE SEQUENCE</scope>
    <source>
        <strain evidence="5">JCM 31740</strain>
    </source>
</reference>
<protein>
    <submittedName>
        <fullName evidence="4">Flavoprotein</fullName>
    </submittedName>
</protein>
<sequence>MYRMVKVLVLFYGYGSIVELAKEVYRGAQESGAEVRLRRARETMPPELVEKMRIPLDSVKDIPEATLDDLVWADGIVMGSPTRFGNMAGPLKTFLDQTGPLFGKGALVGKAVGFFTEANTMHGGHETTVLTMSTFAYHHGMVIVPVGYAIPEVGSTTAGGSPYGASHLSSLKELDEKERVIARFLGRRVAEVARKLSSP</sequence>
<reference evidence="5" key="4">
    <citation type="submission" date="2020-09" db="EMBL/GenBank/DDBJ databases">
        <authorList>
            <person name="Sun Q."/>
            <person name="Ohkuma M."/>
        </authorList>
    </citation>
    <scope>NUCLEOTIDE SEQUENCE</scope>
    <source>
        <strain evidence="5">JCM 31740</strain>
    </source>
</reference>